<evidence type="ECO:0000313" key="1">
    <source>
        <dbReference type="EMBL" id="CFE44441.1"/>
    </source>
</evidence>
<dbReference type="Proteomes" id="UP000039217">
    <property type="component" value="Unassembled WGS sequence"/>
</dbReference>
<evidence type="ECO:0000313" key="2">
    <source>
        <dbReference type="EMBL" id="CNV54722.1"/>
    </source>
</evidence>
<evidence type="ECO:0000313" key="6">
    <source>
        <dbReference type="Proteomes" id="UP000048289"/>
    </source>
</evidence>
<dbReference type="AlphaFoldDB" id="A0A655JCL5"/>
<evidence type="ECO:0000313" key="5">
    <source>
        <dbReference type="Proteomes" id="UP000045842"/>
    </source>
</evidence>
<dbReference type="EMBL" id="CFOE01000661">
    <property type="protein sequence ID" value="CFE44441.1"/>
    <property type="molecule type" value="Genomic_DNA"/>
</dbReference>
<dbReference type="EMBL" id="CSAD01000984">
    <property type="protein sequence ID" value="COW71763.1"/>
    <property type="molecule type" value="Genomic_DNA"/>
</dbReference>
<proteinExistence type="predicted"/>
<evidence type="ECO:0000313" key="4">
    <source>
        <dbReference type="Proteomes" id="UP000039217"/>
    </source>
</evidence>
<evidence type="ECO:0000313" key="3">
    <source>
        <dbReference type="EMBL" id="COW71763.1"/>
    </source>
</evidence>
<dbReference type="EMBL" id="CQQC01000985">
    <property type="protein sequence ID" value="CNV54722.1"/>
    <property type="molecule type" value="Genomic_DNA"/>
</dbReference>
<accession>A0A655JCL5</accession>
<dbReference type="Proteomes" id="UP000048289">
    <property type="component" value="Unassembled WGS sequence"/>
</dbReference>
<sequence>MRLHHRGPVVPVTGPGARSYGFVVLVPLVAERDVVHRPGSLGLHTQRGEQRAGDRLRGFDVASDHRGGMGWCEHRAFGDDDTQRAQATVVERDVVGDQGPEHVEHRRIHHRGRCVEVGVQLSRGSGEVDGRAAGGAVDGDAHGDRRARIHAVAVGAVVEPVDDPADRFLGVVLDVAHVGRHHVAAEVVDHFSDLVDALLVGGDLRAQIGEVGVGIAGTERRLGKQAPGFGLAEPSVLGEQPVVEQHALFVDLAAVGGHGAGGDAADFGVVPARGDKE</sequence>
<name>A0A655JCL5_MYCTX</name>
<dbReference type="Proteomes" id="UP000045842">
    <property type="component" value="Unassembled WGS sequence"/>
</dbReference>
<organism evidence="3 5">
    <name type="scientific">Mycobacterium tuberculosis</name>
    <dbReference type="NCBI Taxonomy" id="1773"/>
    <lineage>
        <taxon>Bacteria</taxon>
        <taxon>Bacillati</taxon>
        <taxon>Actinomycetota</taxon>
        <taxon>Actinomycetes</taxon>
        <taxon>Mycobacteriales</taxon>
        <taxon>Mycobacteriaceae</taxon>
        <taxon>Mycobacterium</taxon>
        <taxon>Mycobacterium tuberculosis complex</taxon>
    </lineage>
</organism>
<reference evidence="4 5" key="1">
    <citation type="submission" date="2015-03" db="EMBL/GenBank/DDBJ databases">
        <authorList>
            <consortium name="Pathogen Informatics"/>
        </authorList>
    </citation>
    <scope>NUCLEOTIDE SEQUENCE [LARGE SCALE GENOMIC DNA]</scope>
    <source>
        <strain evidence="2 4">D00501624</strain>
        <strain evidence="3 5">G09801536</strain>
        <strain evidence="1 6">G09901357</strain>
    </source>
</reference>
<gene>
    <name evidence="2" type="ORF">ERS007661_02662</name>
    <name evidence="3" type="ORF">ERS007679_04214</name>
    <name evidence="1" type="ORF">ERS007681_03633</name>
</gene>
<protein>
    <submittedName>
        <fullName evidence="3">Uncharacterized protein</fullName>
    </submittedName>
</protein>